<dbReference type="Gene3D" id="2.40.50.1020">
    <property type="entry name" value="LytTr DNA-binding domain"/>
    <property type="match status" value="1"/>
</dbReference>
<dbReference type="SMART" id="SM00850">
    <property type="entry name" value="LytTR"/>
    <property type="match status" value="1"/>
</dbReference>
<reference evidence="1" key="1">
    <citation type="submission" date="2019-07" db="EMBL/GenBank/DDBJ databases">
        <title>Whole genome shotgun sequence of Lactobacillus kefiri NBRC 15888.</title>
        <authorList>
            <person name="Hosoyama A."/>
            <person name="Uohara A."/>
            <person name="Ohji S."/>
            <person name="Ichikawa N."/>
        </authorList>
    </citation>
    <scope>NUCLEOTIDE SEQUENCE [LARGE SCALE GENOMIC DNA]</scope>
    <source>
        <strain evidence="1">NBRC 15888</strain>
    </source>
</reference>
<dbReference type="RefSeq" id="WP_056980921.1">
    <property type="nucleotide sequence ID" value="NZ_BJVK01000002.1"/>
</dbReference>
<dbReference type="GeneID" id="71567255"/>
<dbReference type="AlphaFoldDB" id="A0A511DRG9"/>
<dbReference type="EMBL" id="BJVK01000002">
    <property type="protein sequence ID" value="GEL27451.1"/>
    <property type="molecule type" value="Genomic_DNA"/>
</dbReference>
<dbReference type="InterPro" id="IPR046947">
    <property type="entry name" value="LytR-like"/>
</dbReference>
<dbReference type="OrthoDB" id="2136316at2"/>
<evidence type="ECO:0000313" key="1">
    <source>
        <dbReference type="EMBL" id="GEL27451.1"/>
    </source>
</evidence>
<dbReference type="STRING" id="1423764.FC95_GL001741"/>
<organism evidence="1 2">
    <name type="scientific">Lentilactobacillus kefiri</name>
    <name type="common">Lactobacillus kefiri</name>
    <dbReference type="NCBI Taxonomy" id="33962"/>
    <lineage>
        <taxon>Bacteria</taxon>
        <taxon>Bacillati</taxon>
        <taxon>Bacillota</taxon>
        <taxon>Bacilli</taxon>
        <taxon>Lactobacillales</taxon>
        <taxon>Lactobacillaceae</taxon>
        <taxon>Lentilactobacillus</taxon>
    </lineage>
</organism>
<dbReference type="GO" id="GO:0003677">
    <property type="term" value="F:DNA binding"/>
    <property type="evidence" value="ECO:0007669"/>
    <property type="project" value="InterPro"/>
</dbReference>
<dbReference type="Pfam" id="PF04397">
    <property type="entry name" value="LytTR"/>
    <property type="match status" value="1"/>
</dbReference>
<dbReference type="InterPro" id="IPR007492">
    <property type="entry name" value="LytTR_DNA-bd_dom"/>
</dbReference>
<sequence>MEIHFQQNEHLNNGDIEITLSANERSLEVEKLIEYLKSYQEMPPAVIPIKSDDHVYLIKPENIILIDVSGTDLVVYTPNKSMPTKGRLYAFVNKLKNPDFIQVSKHAAININHLQSLEASFGSGMKAILTDQLKTDVSRKYLSVLEHRLGL</sequence>
<proteinExistence type="predicted"/>
<gene>
    <name evidence="1" type="ORF">LKE01_02710</name>
</gene>
<dbReference type="PANTHER" id="PTHR37299">
    <property type="entry name" value="TRANSCRIPTIONAL REGULATOR-RELATED"/>
    <property type="match status" value="1"/>
</dbReference>
<keyword evidence="2" id="KW-1185">Reference proteome</keyword>
<evidence type="ECO:0000313" key="2">
    <source>
        <dbReference type="Proteomes" id="UP000321893"/>
    </source>
</evidence>
<dbReference type="PROSITE" id="PS50930">
    <property type="entry name" value="HTH_LYTTR"/>
    <property type="match status" value="1"/>
</dbReference>
<dbReference type="GO" id="GO:0000156">
    <property type="term" value="F:phosphorelay response regulator activity"/>
    <property type="evidence" value="ECO:0007669"/>
    <property type="project" value="InterPro"/>
</dbReference>
<protein>
    <submittedName>
        <fullName evidence="1">LytTR family transcriptional regulator</fullName>
    </submittedName>
</protein>
<comment type="caution">
    <text evidence="1">The sequence shown here is derived from an EMBL/GenBank/DDBJ whole genome shotgun (WGS) entry which is preliminary data.</text>
</comment>
<dbReference type="Proteomes" id="UP000321893">
    <property type="component" value="Unassembled WGS sequence"/>
</dbReference>
<accession>A0A511DRG9</accession>
<name>A0A511DRG9_LENKE</name>
<dbReference type="PANTHER" id="PTHR37299:SF1">
    <property type="entry name" value="STAGE 0 SPORULATION PROTEIN A HOMOLOG"/>
    <property type="match status" value="1"/>
</dbReference>